<dbReference type="Gene3D" id="3.30.710.10">
    <property type="entry name" value="Potassium Channel Kv1.1, Chain A"/>
    <property type="match status" value="1"/>
</dbReference>
<evidence type="ECO:0000313" key="4">
    <source>
        <dbReference type="Proteomes" id="UP001148786"/>
    </source>
</evidence>
<dbReference type="Pfam" id="PF00651">
    <property type="entry name" value="BTB"/>
    <property type="match status" value="1"/>
</dbReference>
<dbReference type="SUPFAM" id="SSF54695">
    <property type="entry name" value="POZ domain"/>
    <property type="match status" value="1"/>
</dbReference>
<dbReference type="InterPro" id="IPR011333">
    <property type="entry name" value="SKP1/BTB/POZ_sf"/>
</dbReference>
<sequence>MSATEQPPLKRPRTSEESSARAEQFGPQLVRSEDLCFEDGSAIIQAESTQFRVHKTVLARLSSIFCHVLQLGEQSASEAVVDECLVVHVSDSAVEMHQLLRLLYDLKYGQDELPTFTQIAAMLRLERKYGVEPLYQESLRMNRR</sequence>
<dbReference type="AlphaFoldDB" id="A0A9W8K712"/>
<feature type="region of interest" description="Disordered" evidence="1">
    <location>
        <begin position="1"/>
        <end position="25"/>
    </location>
</feature>
<dbReference type="PROSITE" id="PS50097">
    <property type="entry name" value="BTB"/>
    <property type="match status" value="1"/>
</dbReference>
<keyword evidence="4" id="KW-1185">Reference proteome</keyword>
<dbReference type="OrthoDB" id="3044562at2759"/>
<protein>
    <recommendedName>
        <fullName evidence="2">BTB domain-containing protein</fullName>
    </recommendedName>
</protein>
<evidence type="ECO:0000259" key="2">
    <source>
        <dbReference type="PROSITE" id="PS50097"/>
    </source>
</evidence>
<organism evidence="3 4">
    <name type="scientific">Agrocybe chaxingu</name>
    <dbReference type="NCBI Taxonomy" id="84603"/>
    <lineage>
        <taxon>Eukaryota</taxon>
        <taxon>Fungi</taxon>
        <taxon>Dikarya</taxon>
        <taxon>Basidiomycota</taxon>
        <taxon>Agaricomycotina</taxon>
        <taxon>Agaricomycetes</taxon>
        <taxon>Agaricomycetidae</taxon>
        <taxon>Agaricales</taxon>
        <taxon>Agaricineae</taxon>
        <taxon>Strophariaceae</taxon>
        <taxon>Agrocybe</taxon>
    </lineage>
</organism>
<evidence type="ECO:0000313" key="3">
    <source>
        <dbReference type="EMBL" id="KAJ3513912.1"/>
    </source>
</evidence>
<dbReference type="EMBL" id="JANKHO010000172">
    <property type="protein sequence ID" value="KAJ3513912.1"/>
    <property type="molecule type" value="Genomic_DNA"/>
</dbReference>
<dbReference type="Proteomes" id="UP001148786">
    <property type="component" value="Unassembled WGS sequence"/>
</dbReference>
<gene>
    <name evidence="3" type="ORF">NLJ89_g2686</name>
</gene>
<accession>A0A9W8K712</accession>
<evidence type="ECO:0000256" key="1">
    <source>
        <dbReference type="SAM" id="MobiDB-lite"/>
    </source>
</evidence>
<dbReference type="InterPro" id="IPR000210">
    <property type="entry name" value="BTB/POZ_dom"/>
</dbReference>
<name>A0A9W8K712_9AGAR</name>
<comment type="caution">
    <text evidence="3">The sequence shown here is derived from an EMBL/GenBank/DDBJ whole genome shotgun (WGS) entry which is preliminary data.</text>
</comment>
<proteinExistence type="predicted"/>
<reference evidence="3" key="1">
    <citation type="submission" date="2022-07" db="EMBL/GenBank/DDBJ databases">
        <title>Genome Sequence of Agrocybe chaxingu.</title>
        <authorList>
            <person name="Buettner E."/>
        </authorList>
    </citation>
    <scope>NUCLEOTIDE SEQUENCE</scope>
    <source>
        <strain evidence="3">MP-N11</strain>
    </source>
</reference>
<feature type="domain" description="BTB" evidence="2">
    <location>
        <begin position="40"/>
        <end position="112"/>
    </location>
</feature>